<dbReference type="Proteomes" id="UP001180487">
    <property type="component" value="Unassembled WGS sequence"/>
</dbReference>
<evidence type="ECO:0000256" key="6">
    <source>
        <dbReference type="ARBA" id="ARBA00023027"/>
    </source>
</evidence>
<dbReference type="PIRSF" id="PIRSF000102">
    <property type="entry name" value="Lac_mal_DH"/>
    <property type="match status" value="1"/>
</dbReference>
<dbReference type="InterPro" id="IPR018177">
    <property type="entry name" value="L-lactate_DH_AS"/>
</dbReference>
<comment type="similarity">
    <text evidence="3">Belongs to the LDH/MDH superfamily. LDH family.</text>
</comment>
<dbReference type="PANTHER" id="PTHR43128:SF16">
    <property type="entry name" value="L-LACTATE DEHYDROGENASE"/>
    <property type="match status" value="1"/>
</dbReference>
<evidence type="ECO:0000256" key="3">
    <source>
        <dbReference type="ARBA" id="ARBA00006054"/>
    </source>
</evidence>
<dbReference type="InterPro" id="IPR022383">
    <property type="entry name" value="Lactate/malate_DH_C"/>
</dbReference>
<evidence type="ECO:0000259" key="10">
    <source>
        <dbReference type="Pfam" id="PF00056"/>
    </source>
</evidence>
<keyword evidence="5 9" id="KW-0560">Oxidoreductase</keyword>
<dbReference type="InterPro" id="IPR001557">
    <property type="entry name" value="L-lactate/malate_DH"/>
</dbReference>
<dbReference type="InterPro" id="IPR036291">
    <property type="entry name" value="NAD(P)-bd_dom_sf"/>
</dbReference>
<evidence type="ECO:0000256" key="8">
    <source>
        <dbReference type="NCBIfam" id="TIGR01771"/>
    </source>
</evidence>
<dbReference type="Gene3D" id="3.90.110.10">
    <property type="entry name" value="Lactate dehydrogenase/glycoside hydrolase, family 4, C-terminal"/>
    <property type="match status" value="1"/>
</dbReference>
<evidence type="ECO:0000256" key="2">
    <source>
        <dbReference type="ARBA" id="ARBA00004843"/>
    </source>
</evidence>
<dbReference type="InterPro" id="IPR011304">
    <property type="entry name" value="L-lactate_DH"/>
</dbReference>
<evidence type="ECO:0000256" key="5">
    <source>
        <dbReference type="ARBA" id="ARBA00023002"/>
    </source>
</evidence>
<organism evidence="12 13">
    <name type="scientific">Rhodoferax ferrireducens</name>
    <dbReference type="NCBI Taxonomy" id="192843"/>
    <lineage>
        <taxon>Bacteria</taxon>
        <taxon>Pseudomonadati</taxon>
        <taxon>Pseudomonadota</taxon>
        <taxon>Betaproteobacteria</taxon>
        <taxon>Burkholderiales</taxon>
        <taxon>Comamonadaceae</taxon>
        <taxon>Rhodoferax</taxon>
    </lineage>
</organism>
<dbReference type="EMBL" id="JAVDXT010000001">
    <property type="protein sequence ID" value="MDR7375363.1"/>
    <property type="molecule type" value="Genomic_DNA"/>
</dbReference>
<protein>
    <recommendedName>
        <fullName evidence="4 8">L-lactate dehydrogenase</fullName>
        <ecNumber evidence="4 8">1.1.1.27</ecNumber>
    </recommendedName>
</protein>
<feature type="domain" description="Lactate/malate dehydrogenase N-terminal" evidence="10">
    <location>
        <begin position="7"/>
        <end position="141"/>
    </location>
</feature>
<evidence type="ECO:0000256" key="7">
    <source>
        <dbReference type="ARBA" id="ARBA00049258"/>
    </source>
</evidence>
<evidence type="ECO:0000259" key="11">
    <source>
        <dbReference type="Pfam" id="PF02866"/>
    </source>
</evidence>
<dbReference type="RefSeq" id="WP_310369522.1">
    <property type="nucleotide sequence ID" value="NZ_JAVDXT010000001.1"/>
</dbReference>
<comment type="pathway">
    <text evidence="2">Fermentation; pyruvate fermentation to lactate; (S)-lactate from pyruvate: step 1/1.</text>
</comment>
<dbReference type="PRINTS" id="PR00086">
    <property type="entry name" value="LLDHDRGNASE"/>
</dbReference>
<reference evidence="12 13" key="1">
    <citation type="submission" date="2023-07" db="EMBL/GenBank/DDBJ databases">
        <title>Sorghum-associated microbial communities from plants grown in Nebraska, USA.</title>
        <authorList>
            <person name="Schachtman D."/>
        </authorList>
    </citation>
    <scope>NUCLEOTIDE SEQUENCE [LARGE SCALE GENOMIC DNA]</scope>
    <source>
        <strain evidence="12 13">BE313</strain>
    </source>
</reference>
<evidence type="ECO:0000256" key="9">
    <source>
        <dbReference type="RuleBase" id="RU003369"/>
    </source>
</evidence>
<keyword evidence="13" id="KW-1185">Reference proteome</keyword>
<dbReference type="Gene3D" id="3.40.50.720">
    <property type="entry name" value="NAD(P)-binding Rossmann-like Domain"/>
    <property type="match status" value="1"/>
</dbReference>
<dbReference type="SUPFAM" id="SSF51735">
    <property type="entry name" value="NAD(P)-binding Rossmann-fold domains"/>
    <property type="match status" value="1"/>
</dbReference>
<evidence type="ECO:0000256" key="1">
    <source>
        <dbReference type="ARBA" id="ARBA00003966"/>
    </source>
</evidence>
<gene>
    <name evidence="12" type="ORF">J2X19_000021</name>
</gene>
<name>A0ABU2C210_9BURK</name>
<dbReference type="NCBIfam" id="TIGR01771">
    <property type="entry name" value="L-LDH-NAD"/>
    <property type="match status" value="1"/>
</dbReference>
<dbReference type="SUPFAM" id="SSF56327">
    <property type="entry name" value="LDH C-terminal domain-like"/>
    <property type="match status" value="1"/>
</dbReference>
<comment type="function">
    <text evidence="1">Catalyzes the reversible oxidation of malate to oxaloacetate.</text>
</comment>
<evidence type="ECO:0000313" key="12">
    <source>
        <dbReference type="EMBL" id="MDR7375363.1"/>
    </source>
</evidence>
<accession>A0ABU2C210</accession>
<dbReference type="PANTHER" id="PTHR43128">
    <property type="entry name" value="L-2-HYDROXYCARBOXYLATE DEHYDROGENASE (NAD(P)(+))"/>
    <property type="match status" value="1"/>
</dbReference>
<evidence type="ECO:0000256" key="4">
    <source>
        <dbReference type="ARBA" id="ARBA00012967"/>
    </source>
</evidence>
<dbReference type="Pfam" id="PF00056">
    <property type="entry name" value="Ldh_1_N"/>
    <property type="match status" value="1"/>
</dbReference>
<dbReference type="GO" id="GO:0004459">
    <property type="term" value="F:L-lactate dehydrogenase (NAD+) activity"/>
    <property type="evidence" value="ECO:0007669"/>
    <property type="project" value="UniProtKB-EC"/>
</dbReference>
<sequence>MHPRISIGIIGTGWVGASVAISVLQAGAAQELILFDARDGLAEGEAMDLAHGASFYPSATVRAGSLAEMQDTQAIVITAGKNGAPGQSRLDLLRDNLAILRGIALQLRGYTGIVVIVSNPIDVLVYDFTQASGLPPERVIGTGTMLDTTRLRQILGQRLALDPRSIHAQVLGEHGDSEAVLWSGAEVGGVPLRSWPGWQRADEAQIALQVRRAAYEIIQRKGATNHAIGLVTAHLLHGMLRDERRVLTVTRVQTGALGLFGVALSLPTVVGAGGALQVLEPALEADERTALLRSAEVLRAAIASVDF</sequence>
<dbReference type="EC" id="1.1.1.27" evidence="4 8"/>
<feature type="domain" description="Lactate/malate dehydrogenase C-terminal" evidence="11">
    <location>
        <begin position="144"/>
        <end position="304"/>
    </location>
</feature>
<dbReference type="Pfam" id="PF02866">
    <property type="entry name" value="Ldh_1_C"/>
    <property type="match status" value="1"/>
</dbReference>
<keyword evidence="6" id="KW-0520">NAD</keyword>
<dbReference type="InterPro" id="IPR001236">
    <property type="entry name" value="Lactate/malate_DH_N"/>
</dbReference>
<evidence type="ECO:0000313" key="13">
    <source>
        <dbReference type="Proteomes" id="UP001180487"/>
    </source>
</evidence>
<dbReference type="InterPro" id="IPR015955">
    <property type="entry name" value="Lactate_DH/Glyco_Ohase_4_C"/>
</dbReference>
<comment type="caution">
    <text evidence="12">The sequence shown here is derived from an EMBL/GenBank/DDBJ whole genome shotgun (WGS) entry which is preliminary data.</text>
</comment>
<dbReference type="PROSITE" id="PS00064">
    <property type="entry name" value="L_LDH"/>
    <property type="match status" value="1"/>
</dbReference>
<proteinExistence type="inferred from homology"/>
<comment type="catalytic activity">
    <reaction evidence="7">
        <text>(S)-lactate + NAD(+) = pyruvate + NADH + H(+)</text>
        <dbReference type="Rhea" id="RHEA:23444"/>
        <dbReference type="ChEBI" id="CHEBI:15361"/>
        <dbReference type="ChEBI" id="CHEBI:15378"/>
        <dbReference type="ChEBI" id="CHEBI:16651"/>
        <dbReference type="ChEBI" id="CHEBI:57540"/>
        <dbReference type="ChEBI" id="CHEBI:57945"/>
        <dbReference type="EC" id="1.1.1.27"/>
    </reaction>
</comment>